<gene>
    <name evidence="2" type="ORF">THTE_4398</name>
</gene>
<dbReference type="AlphaFoldDB" id="A0A286RM06"/>
<evidence type="ECO:0000313" key="3">
    <source>
        <dbReference type="Proteomes" id="UP000215086"/>
    </source>
</evidence>
<name>A0A286RM06_9BACT</name>
<feature type="compositionally biased region" description="Pro residues" evidence="1">
    <location>
        <begin position="165"/>
        <end position="206"/>
    </location>
</feature>
<feature type="region of interest" description="Disordered" evidence="1">
    <location>
        <begin position="72"/>
        <end position="219"/>
    </location>
</feature>
<accession>A0A286RM06</accession>
<protein>
    <submittedName>
        <fullName evidence="2">Vegetative cell wall protein gp1 (Hydroxyproline-rich glycoprotein 1)</fullName>
    </submittedName>
</protein>
<dbReference type="Proteomes" id="UP000215086">
    <property type="component" value="Chromosome"/>
</dbReference>
<dbReference type="EMBL" id="CP018477">
    <property type="protein sequence ID" value="ASV76999.1"/>
    <property type="molecule type" value="Genomic_DNA"/>
</dbReference>
<keyword evidence="3" id="KW-1185">Reference proteome</keyword>
<sequence length="503" mass="52096">MTWMVGKMERRGMLWRSAGVFCVMAGLTAGPAPGAIAQTLYGCPTCQANVQFFGHYPTRWRPWPGETRPDIHFPQSIGAEPIKRPAGETPPVLPHEKLEPIIPKPGQAFPEPAPLEPAVPPPDLPGGVGSGEMQNQQIPPAGTGVPAPMDKANPPAASPFQTEPAPTPPLPPSQGLPGPGAQPPAPLPQGAPPVPSPTPAAPPTPGGSPEGASSVIFPDGPALSARIPIGSDATVVPPATTQILLPSSRTAVPLANATSGAPLVVTNPTVTPAAPPGASPRIDPAPDKLAVSRVPALPGQVLGTATSPIPQRPVLPESPPSPAGFTVAASVNTPPAVSPPAVSDIVWAEDSSPARSVSPSGYITASTTAPAGVGTALSTASEQGGPAHHTTPALGGYCPVELVENESWMKGEERFAVEYRGQVYFCAGAAQKRKFQTNPERYAPVLDGKDPVVFFDQGIRVDGKIEHCVVYDGRLYMFSGIQSLARFRQNPQRYAQLALRTSQ</sequence>
<organism evidence="2 3">
    <name type="scientific">Thermogutta terrifontis</name>
    <dbReference type="NCBI Taxonomy" id="1331910"/>
    <lineage>
        <taxon>Bacteria</taxon>
        <taxon>Pseudomonadati</taxon>
        <taxon>Planctomycetota</taxon>
        <taxon>Planctomycetia</taxon>
        <taxon>Pirellulales</taxon>
        <taxon>Thermoguttaceae</taxon>
        <taxon>Thermogutta</taxon>
    </lineage>
</organism>
<reference evidence="2 3" key="1">
    <citation type="journal article" name="Front. Microbiol.">
        <title>Sugar Metabolism of the First Thermophilic Planctomycete Thermogutta terrifontis: Comparative Genomic and Transcriptomic Approaches.</title>
        <authorList>
            <person name="Elcheninov A.G."/>
            <person name="Menzel P."/>
            <person name="Gudbergsdottir S.R."/>
            <person name="Slesarev A.I."/>
            <person name="Kadnikov V.V."/>
            <person name="Krogh A."/>
            <person name="Bonch-Osmolovskaya E.A."/>
            <person name="Peng X."/>
            <person name="Kublanov I.V."/>
        </authorList>
    </citation>
    <scope>NUCLEOTIDE SEQUENCE [LARGE SCALE GENOMIC DNA]</scope>
    <source>
        <strain evidence="2 3">R1</strain>
    </source>
</reference>
<evidence type="ECO:0000313" key="2">
    <source>
        <dbReference type="EMBL" id="ASV76999.1"/>
    </source>
</evidence>
<dbReference type="KEGG" id="ttf:THTE_4398"/>
<proteinExistence type="predicted"/>
<evidence type="ECO:0000256" key="1">
    <source>
        <dbReference type="SAM" id="MobiDB-lite"/>
    </source>
</evidence>
<feature type="compositionally biased region" description="Pro residues" evidence="1">
    <location>
        <begin position="111"/>
        <end position="124"/>
    </location>
</feature>